<dbReference type="PANTHER" id="PTHR34861">
    <property type="match status" value="1"/>
</dbReference>
<keyword evidence="2" id="KW-1185">Reference proteome</keyword>
<sequence>MGYEGDGHDAPVRHRAENIVADEKVAASRRGFLKSAGLGLAGATLAGLSGTAAQAAETPIGDKWWPSKWGAEDQAGASNHMGPQKTLEAVQNIKTGKVHSLGHVYEADMPLFGQRVFALRTPGMPTGGTFGDNKIIWNDEFLATEIGQVGTQFDGLGHIGVVTGEPGDHTEKRLYNGVTMAEAASPYGLKKLGIEHVKPFFTPGVLIDVMGLKGAMLEAGTEITVADLEAALERQGLSGDAIRPGDVVVIRSGWGLLWKEDNERYNSGEPGIGLEAARYLAEKQVSLVGADCWGVEVVPNPDSTQVFPAHQELLVRHGIYLHENLNLESLTADASWRFAYIFAPLPIKGATGSPGNPLAVT</sequence>
<name>A0A967F3H4_9PROT</name>
<dbReference type="EMBL" id="JAAQPH010000035">
    <property type="protein sequence ID" value="NIA72190.1"/>
    <property type="molecule type" value="Genomic_DNA"/>
</dbReference>
<dbReference type="Pfam" id="PF04199">
    <property type="entry name" value="Cyclase"/>
    <property type="match status" value="1"/>
</dbReference>
<proteinExistence type="predicted"/>
<reference evidence="1" key="1">
    <citation type="submission" date="2020-03" db="EMBL/GenBank/DDBJ databases">
        <title>Genome of Pelagibius litoralis DSM 21314T.</title>
        <authorList>
            <person name="Wang G."/>
        </authorList>
    </citation>
    <scope>NUCLEOTIDE SEQUENCE</scope>
    <source>
        <strain evidence="1">DSM 21314</strain>
    </source>
</reference>
<dbReference type="InterPro" id="IPR037175">
    <property type="entry name" value="KFase_sf"/>
</dbReference>
<dbReference type="PROSITE" id="PS51318">
    <property type="entry name" value="TAT"/>
    <property type="match status" value="1"/>
</dbReference>
<dbReference type="InterPro" id="IPR006311">
    <property type="entry name" value="TAT_signal"/>
</dbReference>
<dbReference type="Proteomes" id="UP000761264">
    <property type="component" value="Unassembled WGS sequence"/>
</dbReference>
<protein>
    <submittedName>
        <fullName evidence="1">Cyclase family protein</fullName>
    </submittedName>
</protein>
<organism evidence="1 2">
    <name type="scientific">Pelagibius litoralis</name>
    <dbReference type="NCBI Taxonomy" id="374515"/>
    <lineage>
        <taxon>Bacteria</taxon>
        <taxon>Pseudomonadati</taxon>
        <taxon>Pseudomonadota</taxon>
        <taxon>Alphaproteobacteria</taxon>
        <taxon>Rhodospirillales</taxon>
        <taxon>Rhodovibrionaceae</taxon>
        <taxon>Pelagibius</taxon>
    </lineage>
</organism>
<dbReference type="Gene3D" id="3.50.30.50">
    <property type="entry name" value="Putative cyclase"/>
    <property type="match status" value="1"/>
</dbReference>
<dbReference type="AlphaFoldDB" id="A0A967F3H4"/>
<evidence type="ECO:0000313" key="2">
    <source>
        <dbReference type="Proteomes" id="UP000761264"/>
    </source>
</evidence>
<dbReference type="GO" id="GO:0004061">
    <property type="term" value="F:arylformamidase activity"/>
    <property type="evidence" value="ECO:0007669"/>
    <property type="project" value="InterPro"/>
</dbReference>
<dbReference type="PANTHER" id="PTHR34861:SF10">
    <property type="entry name" value="CYCLASE"/>
    <property type="match status" value="1"/>
</dbReference>
<accession>A0A967F3H4</accession>
<dbReference type="RefSeq" id="WP_167231121.1">
    <property type="nucleotide sequence ID" value="NZ_JAAQPH010000035.1"/>
</dbReference>
<comment type="caution">
    <text evidence="1">The sequence shown here is derived from an EMBL/GenBank/DDBJ whole genome shotgun (WGS) entry which is preliminary data.</text>
</comment>
<dbReference type="InterPro" id="IPR007325">
    <property type="entry name" value="KFase/CYL"/>
</dbReference>
<evidence type="ECO:0000313" key="1">
    <source>
        <dbReference type="EMBL" id="NIA72190.1"/>
    </source>
</evidence>
<gene>
    <name evidence="1" type="ORF">HBA54_26725</name>
</gene>
<dbReference type="SUPFAM" id="SSF102198">
    <property type="entry name" value="Putative cyclase"/>
    <property type="match status" value="1"/>
</dbReference>
<dbReference type="GO" id="GO:0019441">
    <property type="term" value="P:L-tryptophan catabolic process to kynurenine"/>
    <property type="evidence" value="ECO:0007669"/>
    <property type="project" value="InterPro"/>
</dbReference>